<dbReference type="EMBL" id="LAYJ01000112">
    <property type="protein sequence ID" value="KKI50299.1"/>
    <property type="molecule type" value="Genomic_DNA"/>
</dbReference>
<keyword evidence="6 13" id="KW-0808">Transferase</keyword>
<dbReference type="NCBIfam" id="TIGR01139">
    <property type="entry name" value="cysK"/>
    <property type="match status" value="1"/>
</dbReference>
<dbReference type="InterPro" id="IPR005856">
    <property type="entry name" value="Cys_synth"/>
</dbReference>
<feature type="binding site" evidence="10">
    <location>
        <begin position="180"/>
        <end position="184"/>
    </location>
    <ligand>
        <name>pyridoxal 5'-phosphate</name>
        <dbReference type="ChEBI" id="CHEBI:597326"/>
    </ligand>
</feature>
<dbReference type="PANTHER" id="PTHR10314">
    <property type="entry name" value="CYSTATHIONINE BETA-SYNTHASE"/>
    <property type="match status" value="1"/>
</dbReference>
<evidence type="ECO:0000256" key="10">
    <source>
        <dbReference type="PIRSR" id="PIRSR605856-50"/>
    </source>
</evidence>
<dbReference type="PATRIC" id="fig|270498.16.peg.2113"/>
<evidence type="ECO:0000256" key="4">
    <source>
        <dbReference type="ARBA" id="ARBA00012681"/>
    </source>
</evidence>
<keyword evidence="14" id="KW-1185">Reference proteome</keyword>
<dbReference type="InterPro" id="IPR001926">
    <property type="entry name" value="TrpB-like_PALP"/>
</dbReference>
<dbReference type="NCBIfam" id="TIGR01136">
    <property type="entry name" value="cysKM"/>
    <property type="match status" value="1"/>
</dbReference>
<dbReference type="OrthoDB" id="9808024at2"/>
<evidence type="ECO:0000256" key="1">
    <source>
        <dbReference type="ARBA" id="ARBA00001933"/>
    </source>
</evidence>
<dbReference type="GO" id="GO:0005737">
    <property type="term" value="C:cytoplasm"/>
    <property type="evidence" value="ECO:0007669"/>
    <property type="project" value="UniProtKB-ARBA"/>
</dbReference>
<feature type="domain" description="Tryptophan synthase beta chain-like PALP" evidence="12">
    <location>
        <begin position="10"/>
        <end position="295"/>
    </location>
</feature>
<dbReference type="RefSeq" id="WP_046444160.1">
    <property type="nucleotide sequence ID" value="NZ_LAYJ01000112.1"/>
</dbReference>
<comment type="pathway">
    <text evidence="2">Amino-acid biosynthesis; L-cysteine biosynthesis; L-cysteine from L-serine: step 2/2.</text>
</comment>
<dbReference type="InterPro" id="IPR005859">
    <property type="entry name" value="CysK"/>
</dbReference>
<evidence type="ECO:0000256" key="2">
    <source>
        <dbReference type="ARBA" id="ARBA00004962"/>
    </source>
</evidence>
<dbReference type="AlphaFoldDB" id="A0A0M2NCQ4"/>
<keyword evidence="7 10" id="KW-0663">Pyridoxal phosphate</keyword>
<organism evidence="13 14">
    <name type="scientific">Christensenella hongkongensis</name>
    <dbReference type="NCBI Taxonomy" id="270498"/>
    <lineage>
        <taxon>Bacteria</taxon>
        <taxon>Bacillati</taxon>
        <taxon>Bacillota</taxon>
        <taxon>Clostridia</taxon>
        <taxon>Christensenellales</taxon>
        <taxon>Christensenellaceae</taxon>
        <taxon>Christensenella</taxon>
    </lineage>
</organism>
<dbReference type="Proteomes" id="UP000034076">
    <property type="component" value="Unassembled WGS sequence"/>
</dbReference>
<feature type="binding site" evidence="10">
    <location>
        <position position="268"/>
    </location>
    <ligand>
        <name>pyridoxal 5'-phosphate</name>
        <dbReference type="ChEBI" id="CHEBI:597326"/>
    </ligand>
</feature>
<dbReference type="SUPFAM" id="SSF53686">
    <property type="entry name" value="Tryptophan synthase beta subunit-like PLP-dependent enzymes"/>
    <property type="match status" value="1"/>
</dbReference>
<dbReference type="InterPro" id="IPR050214">
    <property type="entry name" value="Cys_Synth/Cystath_Beta-Synth"/>
</dbReference>
<feature type="modified residue" description="N6-(pyridoxal phosphate)lysine" evidence="11">
    <location>
        <position position="46"/>
    </location>
</feature>
<dbReference type="InterPro" id="IPR036052">
    <property type="entry name" value="TrpB-like_PALP_sf"/>
</dbReference>
<dbReference type="EC" id="2.5.1.47" evidence="4"/>
<proteinExistence type="inferred from homology"/>
<sequence>MPIANSLIELIGNTPLLELRNYEREEGAAAKIVAKLEYFNPLSSVKDRIGAALIEDAEAKGLIDRDSVIIEPTSGNTGIALAFVCAAKGYRLILTMPETMSVERRKLLAALGAELVLTEGAKGMKGAIAKAEELKQQIPNSFIPGQFVNPANPDIHRRTTAKEILRDTNGKVDFFVAGIGTGGTITGVGDVLKRSNPDVKVIAVEPADSPVLSQGKAGPHKIQGIGAGFVPEILDTKVIDEIITVENEQAFAASRLAAKKEGLLVGISSGAALYAAAQIARRPENKGKTVVVLCPDTGERYLSTALYE</sequence>
<keyword evidence="8" id="KW-0198">Cysteine biosynthesis</keyword>
<comment type="catalytic activity">
    <reaction evidence="9">
        <text>O-acetyl-L-serine + hydrogen sulfide = L-cysteine + acetate</text>
        <dbReference type="Rhea" id="RHEA:14829"/>
        <dbReference type="ChEBI" id="CHEBI:29919"/>
        <dbReference type="ChEBI" id="CHEBI:30089"/>
        <dbReference type="ChEBI" id="CHEBI:35235"/>
        <dbReference type="ChEBI" id="CHEBI:58340"/>
        <dbReference type="EC" id="2.5.1.47"/>
    </reaction>
</comment>
<dbReference type="Gene3D" id="3.40.50.1100">
    <property type="match status" value="2"/>
</dbReference>
<evidence type="ECO:0000313" key="13">
    <source>
        <dbReference type="EMBL" id="KKI50299.1"/>
    </source>
</evidence>
<accession>A0A0M2NCQ4</accession>
<evidence type="ECO:0000313" key="14">
    <source>
        <dbReference type="Proteomes" id="UP000034076"/>
    </source>
</evidence>
<evidence type="ECO:0000259" key="12">
    <source>
        <dbReference type="Pfam" id="PF00291"/>
    </source>
</evidence>
<dbReference type="GO" id="GO:0004124">
    <property type="term" value="F:cysteine synthase activity"/>
    <property type="evidence" value="ECO:0007669"/>
    <property type="project" value="UniProtKB-EC"/>
</dbReference>
<evidence type="ECO:0000256" key="7">
    <source>
        <dbReference type="ARBA" id="ARBA00022898"/>
    </source>
</evidence>
<evidence type="ECO:0000256" key="11">
    <source>
        <dbReference type="PIRSR" id="PIRSR605856-51"/>
    </source>
</evidence>
<evidence type="ECO:0000256" key="9">
    <source>
        <dbReference type="ARBA" id="ARBA00047931"/>
    </source>
</evidence>
<dbReference type="CDD" id="cd01561">
    <property type="entry name" value="CBS_like"/>
    <property type="match status" value="1"/>
</dbReference>
<gene>
    <name evidence="13" type="ORF">CHK_2362</name>
</gene>
<evidence type="ECO:0000256" key="3">
    <source>
        <dbReference type="ARBA" id="ARBA00007103"/>
    </source>
</evidence>
<comment type="cofactor">
    <cofactor evidence="1 10">
        <name>pyridoxal 5'-phosphate</name>
        <dbReference type="ChEBI" id="CHEBI:597326"/>
    </cofactor>
</comment>
<dbReference type="GO" id="GO:0006535">
    <property type="term" value="P:cysteine biosynthetic process from serine"/>
    <property type="evidence" value="ECO:0007669"/>
    <property type="project" value="InterPro"/>
</dbReference>
<feature type="binding site" evidence="10">
    <location>
        <position position="76"/>
    </location>
    <ligand>
        <name>pyridoxal 5'-phosphate</name>
        <dbReference type="ChEBI" id="CHEBI:597326"/>
    </ligand>
</feature>
<reference evidence="13 14" key="1">
    <citation type="submission" date="2015-04" db="EMBL/GenBank/DDBJ databases">
        <title>Draft genome sequence of bacteremic isolate Catabacter hongkongensis type strain HKU16T.</title>
        <authorList>
            <person name="Lau S.K."/>
            <person name="Teng J.L."/>
            <person name="Huang Y."/>
            <person name="Curreem S.O."/>
            <person name="Tsui S.K."/>
            <person name="Woo P.C."/>
        </authorList>
    </citation>
    <scope>NUCLEOTIDE SEQUENCE [LARGE SCALE GENOMIC DNA]</scope>
    <source>
        <strain evidence="13 14">HKU16</strain>
    </source>
</reference>
<dbReference type="STRING" id="270498.CHK_2362"/>
<keyword evidence="5" id="KW-0028">Amino-acid biosynthesis</keyword>
<comment type="caution">
    <text evidence="13">The sequence shown here is derived from an EMBL/GenBank/DDBJ whole genome shotgun (WGS) entry which is preliminary data.</text>
</comment>
<protein>
    <recommendedName>
        <fullName evidence="4">cysteine synthase</fullName>
        <ecNumber evidence="4">2.5.1.47</ecNumber>
    </recommendedName>
</protein>
<name>A0A0M2NCQ4_9FIRM</name>
<evidence type="ECO:0000256" key="5">
    <source>
        <dbReference type="ARBA" id="ARBA00022605"/>
    </source>
</evidence>
<comment type="similarity">
    <text evidence="3">Belongs to the cysteine synthase/cystathionine beta-synthase family.</text>
</comment>
<dbReference type="UniPathway" id="UPA00136">
    <property type="reaction ID" value="UER00200"/>
</dbReference>
<dbReference type="Pfam" id="PF00291">
    <property type="entry name" value="PALP"/>
    <property type="match status" value="1"/>
</dbReference>
<evidence type="ECO:0000256" key="6">
    <source>
        <dbReference type="ARBA" id="ARBA00022679"/>
    </source>
</evidence>
<dbReference type="FunFam" id="3.40.50.1100:FF:000067">
    <property type="entry name" value="Cysteine synthase"/>
    <property type="match status" value="1"/>
</dbReference>
<evidence type="ECO:0000256" key="8">
    <source>
        <dbReference type="ARBA" id="ARBA00023192"/>
    </source>
</evidence>